<feature type="chain" id="PRO_5004508800" description="Mid2 domain-containing protein" evidence="3">
    <location>
        <begin position="21"/>
        <end position="209"/>
    </location>
</feature>
<evidence type="ECO:0000313" key="5">
    <source>
        <dbReference type="Proteomes" id="UP000016922"/>
    </source>
</evidence>
<evidence type="ECO:0000256" key="3">
    <source>
        <dbReference type="SAM" id="SignalP"/>
    </source>
</evidence>
<feature type="signal peptide" evidence="3">
    <location>
        <begin position="1"/>
        <end position="20"/>
    </location>
</feature>
<dbReference type="HOGENOM" id="CLU_1315511_0_0_1"/>
<dbReference type="AlphaFoldDB" id="S3DYZ2"/>
<dbReference type="KEGG" id="glz:GLAREA_09319"/>
<proteinExistence type="predicted"/>
<keyword evidence="5" id="KW-1185">Reference proteome</keyword>
<keyword evidence="2" id="KW-0812">Transmembrane</keyword>
<dbReference type="GeneID" id="19468367"/>
<dbReference type="EMBL" id="KE145352">
    <property type="protein sequence ID" value="EPE37156.1"/>
    <property type="molecule type" value="Genomic_DNA"/>
</dbReference>
<accession>S3DYZ2</accession>
<keyword evidence="2" id="KW-1133">Transmembrane helix</keyword>
<evidence type="ECO:0000256" key="1">
    <source>
        <dbReference type="SAM" id="MobiDB-lite"/>
    </source>
</evidence>
<protein>
    <recommendedName>
        <fullName evidence="6">Mid2 domain-containing protein</fullName>
    </recommendedName>
</protein>
<sequence length="209" mass="22432">MQISFYVHLLAASIIGGAAAHDDDAPYTSLGAFVDRPSHTGKRKVTVVVTSHIIDACVTPCTKVFADGPTFTPTHTPHVTIPTSFYSNSGRHNTVSATFSGSSTAKAVPTKIAARAQNETKIIEQTDKPHQLSSLFKPSAGVIAGIVVACCAGAVALFAMITIIINFWMGSNKRKWDLEEGKRRRNETEQRVGKAVNGPNVLRKPNPYA</sequence>
<evidence type="ECO:0000256" key="2">
    <source>
        <dbReference type="SAM" id="Phobius"/>
    </source>
</evidence>
<dbReference type="Proteomes" id="UP000016922">
    <property type="component" value="Unassembled WGS sequence"/>
</dbReference>
<evidence type="ECO:0008006" key="6">
    <source>
        <dbReference type="Google" id="ProtNLM"/>
    </source>
</evidence>
<feature type="transmembrane region" description="Helical" evidence="2">
    <location>
        <begin position="142"/>
        <end position="168"/>
    </location>
</feature>
<evidence type="ECO:0000313" key="4">
    <source>
        <dbReference type="EMBL" id="EPE37156.1"/>
    </source>
</evidence>
<dbReference type="RefSeq" id="XP_008076471.1">
    <property type="nucleotide sequence ID" value="XM_008078280.1"/>
</dbReference>
<reference evidence="4 5" key="1">
    <citation type="journal article" date="2013" name="BMC Genomics">
        <title>Genomics-driven discovery of the pneumocandin biosynthetic gene cluster in the fungus Glarea lozoyensis.</title>
        <authorList>
            <person name="Chen L."/>
            <person name="Yue Q."/>
            <person name="Zhang X."/>
            <person name="Xiang M."/>
            <person name="Wang C."/>
            <person name="Li S."/>
            <person name="Che Y."/>
            <person name="Ortiz-Lopez F.J."/>
            <person name="Bills G.F."/>
            <person name="Liu X."/>
            <person name="An Z."/>
        </authorList>
    </citation>
    <scope>NUCLEOTIDE SEQUENCE [LARGE SCALE GENOMIC DNA]</scope>
    <source>
        <strain evidence="5">ATCC 20868 / MF5171</strain>
    </source>
</reference>
<feature type="region of interest" description="Disordered" evidence="1">
    <location>
        <begin position="180"/>
        <end position="209"/>
    </location>
</feature>
<feature type="compositionally biased region" description="Basic and acidic residues" evidence="1">
    <location>
        <begin position="180"/>
        <end position="192"/>
    </location>
</feature>
<keyword evidence="3" id="KW-0732">Signal</keyword>
<keyword evidence="2" id="KW-0472">Membrane</keyword>
<gene>
    <name evidence="4" type="ORF">GLAREA_09319</name>
</gene>
<organism evidence="4 5">
    <name type="scientific">Glarea lozoyensis (strain ATCC 20868 / MF5171)</name>
    <dbReference type="NCBI Taxonomy" id="1116229"/>
    <lineage>
        <taxon>Eukaryota</taxon>
        <taxon>Fungi</taxon>
        <taxon>Dikarya</taxon>
        <taxon>Ascomycota</taxon>
        <taxon>Pezizomycotina</taxon>
        <taxon>Leotiomycetes</taxon>
        <taxon>Helotiales</taxon>
        <taxon>Helotiaceae</taxon>
        <taxon>Glarea</taxon>
    </lineage>
</organism>
<name>S3DYZ2_GLAL2</name>